<accession>A0A0K2SZR7</accession>
<reference evidence="1" key="1">
    <citation type="submission" date="2014-05" db="EMBL/GenBank/DDBJ databases">
        <authorList>
            <person name="Chronopoulou M."/>
        </authorList>
    </citation>
    <scope>NUCLEOTIDE SEQUENCE</scope>
    <source>
        <tissue evidence="1">Whole organism</tissue>
    </source>
</reference>
<name>A0A0K2SZR7_LEPSM</name>
<dbReference type="EMBL" id="HACA01001481">
    <property type="protein sequence ID" value="CDW18842.1"/>
    <property type="molecule type" value="Transcribed_RNA"/>
</dbReference>
<protein>
    <submittedName>
        <fullName evidence="1">Uncharacterized protein</fullName>
    </submittedName>
</protein>
<evidence type="ECO:0000313" key="1">
    <source>
        <dbReference type="EMBL" id="CDW18842.1"/>
    </source>
</evidence>
<sequence length="38" mass="4595">MLIRPTILFHENKRLSSLVRISSLQLVPRTFERRFLLI</sequence>
<proteinExistence type="predicted"/>
<organism evidence="1">
    <name type="scientific">Lepeophtheirus salmonis</name>
    <name type="common">Salmon louse</name>
    <name type="synonym">Caligus salmonis</name>
    <dbReference type="NCBI Taxonomy" id="72036"/>
    <lineage>
        <taxon>Eukaryota</taxon>
        <taxon>Metazoa</taxon>
        <taxon>Ecdysozoa</taxon>
        <taxon>Arthropoda</taxon>
        <taxon>Crustacea</taxon>
        <taxon>Multicrustacea</taxon>
        <taxon>Hexanauplia</taxon>
        <taxon>Copepoda</taxon>
        <taxon>Siphonostomatoida</taxon>
        <taxon>Caligidae</taxon>
        <taxon>Lepeophtheirus</taxon>
    </lineage>
</organism>
<dbReference type="AlphaFoldDB" id="A0A0K2SZR7"/>